<feature type="region of interest" description="Disordered" evidence="1">
    <location>
        <begin position="1"/>
        <end position="25"/>
    </location>
</feature>
<feature type="compositionally biased region" description="Basic and acidic residues" evidence="1">
    <location>
        <begin position="171"/>
        <end position="181"/>
    </location>
</feature>
<reference evidence="4" key="1">
    <citation type="submission" date="2025-08" db="UniProtKB">
        <authorList>
            <consortium name="RefSeq"/>
        </authorList>
    </citation>
    <scope>IDENTIFICATION</scope>
</reference>
<evidence type="ECO:0000313" key="3">
    <source>
        <dbReference type="Proteomes" id="UP000694845"/>
    </source>
</evidence>
<feature type="compositionally biased region" description="Basic and acidic residues" evidence="1">
    <location>
        <begin position="111"/>
        <end position="147"/>
    </location>
</feature>
<evidence type="ECO:0000313" key="4">
    <source>
        <dbReference type="RefSeq" id="XP_022094165.1"/>
    </source>
</evidence>
<keyword evidence="3" id="KW-1185">Reference proteome</keyword>
<dbReference type="AlphaFoldDB" id="A0A8B7YNY0"/>
<feature type="compositionally biased region" description="Basic residues" evidence="1">
    <location>
        <begin position="182"/>
        <end position="200"/>
    </location>
</feature>
<feature type="compositionally biased region" description="Polar residues" evidence="1">
    <location>
        <begin position="1"/>
        <end position="11"/>
    </location>
</feature>
<feature type="transmembrane region" description="Helical" evidence="2">
    <location>
        <begin position="69"/>
        <end position="91"/>
    </location>
</feature>
<keyword evidence="2" id="KW-0472">Membrane</keyword>
<dbReference type="OrthoDB" id="10618454at2759"/>
<feature type="region of interest" description="Disordered" evidence="1">
    <location>
        <begin position="111"/>
        <end position="227"/>
    </location>
</feature>
<dbReference type="RefSeq" id="XP_022094165.1">
    <property type="nucleotide sequence ID" value="XM_022238473.1"/>
</dbReference>
<dbReference type="OMA" id="GCKYHEP"/>
<evidence type="ECO:0000256" key="1">
    <source>
        <dbReference type="SAM" id="MobiDB-lite"/>
    </source>
</evidence>
<accession>A0A8B7YNY0</accession>
<organism evidence="3 4">
    <name type="scientific">Acanthaster planci</name>
    <name type="common">Crown-of-thorns starfish</name>
    <dbReference type="NCBI Taxonomy" id="133434"/>
    <lineage>
        <taxon>Eukaryota</taxon>
        <taxon>Metazoa</taxon>
        <taxon>Echinodermata</taxon>
        <taxon>Eleutherozoa</taxon>
        <taxon>Asterozoa</taxon>
        <taxon>Asteroidea</taxon>
        <taxon>Valvatacea</taxon>
        <taxon>Valvatida</taxon>
        <taxon>Acanthasteridae</taxon>
        <taxon>Acanthaster</taxon>
    </lineage>
</organism>
<sequence>MVKLAVSTSTEVHGGKMPLQQKEPLSDGSVKVPCISFHCDPPARTNRQVERETVVHMRQADRRCTRRQWLGVGIAFFILLVACGTLAGYYFKKHCDGCQLQELEEYRFHHTHRTDETKDRGWESGERGGHSGGGQKKDGSREGDDGSRSMGNRESNGVKNSRTKSPVGDKSGGRKGNDGSRRRTGHRHPDRQGGSKKHPGKTPPEGRASPGGDVDGHPRPKHHYPLP</sequence>
<dbReference type="GeneID" id="110981163"/>
<proteinExistence type="predicted"/>
<dbReference type="Proteomes" id="UP000694845">
    <property type="component" value="Unplaced"/>
</dbReference>
<evidence type="ECO:0000256" key="2">
    <source>
        <dbReference type="SAM" id="Phobius"/>
    </source>
</evidence>
<gene>
    <name evidence="4" type="primary">LOC110981163</name>
</gene>
<keyword evidence="2" id="KW-1133">Transmembrane helix</keyword>
<feature type="compositionally biased region" description="Polar residues" evidence="1">
    <location>
        <begin position="149"/>
        <end position="164"/>
    </location>
</feature>
<protein>
    <submittedName>
        <fullName evidence="4">Uncharacterized protein LOC110981163 isoform X1</fullName>
    </submittedName>
</protein>
<keyword evidence="2" id="KW-0812">Transmembrane</keyword>
<dbReference type="KEGG" id="aplc:110981163"/>
<name>A0A8B7YNY0_ACAPL</name>